<dbReference type="OMA" id="CFDNEIA"/>
<dbReference type="InterPro" id="IPR029067">
    <property type="entry name" value="CDC48_domain_2-like_sf"/>
</dbReference>
<keyword evidence="8 11" id="KW-0653">Protein transport</keyword>
<keyword evidence="4 11" id="KW-0963">Cytoplasm</keyword>
<dbReference type="InterPro" id="IPR009010">
    <property type="entry name" value="Asp_de-COase-like_dom_sf"/>
</dbReference>
<dbReference type="InterPro" id="IPR027417">
    <property type="entry name" value="P-loop_NTPase"/>
</dbReference>
<organism evidence="13">
    <name type="scientific">Absidia glauca</name>
    <name type="common">Pin mould</name>
    <dbReference type="NCBI Taxonomy" id="4829"/>
    <lineage>
        <taxon>Eukaryota</taxon>
        <taxon>Fungi</taxon>
        <taxon>Fungi incertae sedis</taxon>
        <taxon>Mucoromycota</taxon>
        <taxon>Mucoromycotina</taxon>
        <taxon>Mucoromycetes</taxon>
        <taxon>Mucorales</taxon>
        <taxon>Cunninghamellaceae</taxon>
        <taxon>Absidia</taxon>
    </lineage>
</organism>
<dbReference type="GO" id="GO:0006891">
    <property type="term" value="P:intra-Golgi vesicle-mediated transport"/>
    <property type="evidence" value="ECO:0007669"/>
    <property type="project" value="TreeGrafter"/>
</dbReference>
<comment type="similarity">
    <text evidence="2 11">Belongs to the AAA ATPase family.</text>
</comment>
<dbReference type="GO" id="GO:0035494">
    <property type="term" value="P:SNARE complex disassembly"/>
    <property type="evidence" value="ECO:0007669"/>
    <property type="project" value="InterPro"/>
</dbReference>
<dbReference type="CDD" id="cd19504">
    <property type="entry name" value="RecA-like_NSF-SEC18_r1-like"/>
    <property type="match status" value="1"/>
</dbReference>
<sequence length="756" mass="83939">MDPRYRNAPPPQYQEISMQVKPCPTDDLAITNFVYVAPGQFDPSCHFILVDDHFAFTVRTEANIPRGVLVTNGMQRKWAQFSNDQPVTVLPFDPFNSGIDVYLGTIRLEIDYRKKSMASNAELDTDKLSQVFNMTFINQMFTSGQQLVFDYQGTQFLCRVVDLDVVDLEVLKAGRGRSDSGARSQTKQLIRADFKFEDLGIGGLDDEFSAIFRRAFASRIFPPSIVEKLGVQHVKGLLLYGPPGTGKTLMARQIGKMLNAKEPKIVSGPEVLSKFVGQSEENVRKLFADAEAEYKSKGEESGLHIIIFDELDAICKQRGSRGDSTGVGDSVVNQLLAKMDGVEQLNNILIIGMTNRKDMIDEALLRPGRLEVHMEVGLPDENGRQQILKIHTAKPFVSLKMRESNILDHDVSVGELAELTKNYSGAEIAGVVKAASSYAFSRHIKVGTVAGVAPDVENMKVNMSDFLSALEEVPPAFGVSEAELQQLVQNGIIPFARHVDQILKDGRLYVDQTRQSSHTPMVSILLHGDAGAGKSALAATMAMESDFPFIKLISPETMIGMTENAKINEINKVFNDSYKSPLSVIVIDNIERLLGKWIDGKACSLTNALTIFFLNTDWVDIGPRFSNAILQALLILLKKPPPKDRRLLIIATTSRRRILKQMDMIDAFASEIKVPAITSLSEIDIVLKEMELFNDQERSDALIELGTVENMTLSIGVKKLLMVIEMARQDVDKVNKFVNTIVALCKAANERDDDRF</sequence>
<dbReference type="STRING" id="4829.A0A168QA85"/>
<evidence type="ECO:0000259" key="12">
    <source>
        <dbReference type="SMART" id="SM00382"/>
    </source>
</evidence>
<dbReference type="OrthoDB" id="9982946at2759"/>
<comment type="function">
    <text evidence="9 11">Required for vesicle-mediated transport. Catalyzes the fusion of transport vesicles within the Golgi cisternae. Is also required for transport from the endoplasmic reticulum to the Golgi stack. Seems to function as a fusion protein required for the delivery of cargo proteins to all compartments of the Golgi stack independent of vesicle origin.</text>
</comment>
<dbReference type="InterPro" id="IPR041569">
    <property type="entry name" value="AAA_lid_3"/>
</dbReference>
<evidence type="ECO:0000256" key="7">
    <source>
        <dbReference type="ARBA" id="ARBA00022840"/>
    </source>
</evidence>
<dbReference type="Gene3D" id="1.10.8.60">
    <property type="match status" value="2"/>
</dbReference>
<keyword evidence="6 11" id="KW-0547">Nucleotide-binding</keyword>
<evidence type="ECO:0000256" key="2">
    <source>
        <dbReference type="ARBA" id="ARBA00006914"/>
    </source>
</evidence>
<evidence type="ECO:0000256" key="5">
    <source>
        <dbReference type="ARBA" id="ARBA00022737"/>
    </source>
</evidence>
<keyword evidence="7 11" id="KW-0067">ATP-binding</keyword>
<dbReference type="PANTHER" id="PTHR23078:SF3">
    <property type="entry name" value="VESICLE-FUSING ATPASE"/>
    <property type="match status" value="1"/>
</dbReference>
<gene>
    <name evidence="13" type="primary">ABSGL_09928.1 scaffold 11783</name>
</gene>
<feature type="domain" description="AAA+ ATPase" evidence="12">
    <location>
        <begin position="520"/>
        <end position="678"/>
    </location>
</feature>
<evidence type="ECO:0000256" key="11">
    <source>
        <dbReference type="RuleBase" id="RU367045"/>
    </source>
</evidence>
<dbReference type="EMBL" id="LT554349">
    <property type="protein sequence ID" value="SAM04068.1"/>
    <property type="molecule type" value="Genomic_DNA"/>
</dbReference>
<dbReference type="GO" id="GO:0016887">
    <property type="term" value="F:ATP hydrolysis activity"/>
    <property type="evidence" value="ECO:0007669"/>
    <property type="project" value="InterPro"/>
</dbReference>
<dbReference type="FunFam" id="3.40.50.300:FF:000187">
    <property type="entry name" value="Vesicular-fusion ATPase SEC18"/>
    <property type="match status" value="1"/>
</dbReference>
<protein>
    <recommendedName>
        <fullName evidence="10 11">Vesicular-fusion protein SEC18</fullName>
    </recommendedName>
</protein>
<proteinExistence type="inferred from homology"/>
<dbReference type="FunFam" id="1.10.8.60:FF:000026">
    <property type="entry name" value="vesicle-fusing ATPase isoform X1"/>
    <property type="match status" value="1"/>
</dbReference>
<evidence type="ECO:0000256" key="6">
    <source>
        <dbReference type="ARBA" id="ARBA00022741"/>
    </source>
</evidence>
<dbReference type="Proteomes" id="UP000078561">
    <property type="component" value="Unassembled WGS sequence"/>
</dbReference>
<dbReference type="PANTHER" id="PTHR23078">
    <property type="entry name" value="VESICULAR-FUSION PROTEIN NSF"/>
    <property type="match status" value="1"/>
</dbReference>
<dbReference type="GO" id="GO:0005795">
    <property type="term" value="C:Golgi stack"/>
    <property type="evidence" value="ECO:0007669"/>
    <property type="project" value="TreeGrafter"/>
</dbReference>
<evidence type="ECO:0000256" key="4">
    <source>
        <dbReference type="ARBA" id="ARBA00022490"/>
    </source>
</evidence>
<keyword evidence="5" id="KW-0677">Repeat</keyword>
<reference evidence="13" key="1">
    <citation type="submission" date="2016-04" db="EMBL/GenBank/DDBJ databases">
        <authorList>
            <person name="Evans L.H."/>
            <person name="Alamgir A."/>
            <person name="Owens N."/>
            <person name="Weber N.D."/>
            <person name="Virtaneva K."/>
            <person name="Barbian K."/>
            <person name="Babar A."/>
            <person name="Rosenke K."/>
        </authorList>
    </citation>
    <scope>NUCLEOTIDE SEQUENCE [LARGE SCALE GENOMIC DNA]</scope>
    <source>
        <strain evidence="13">CBS 101.48</strain>
    </source>
</reference>
<dbReference type="FunCoup" id="A0A168QA85">
    <property type="interactions" value="688"/>
</dbReference>
<dbReference type="Pfam" id="PF17862">
    <property type="entry name" value="AAA_lid_3"/>
    <property type="match status" value="1"/>
</dbReference>
<name>A0A168QA85_ABSGL</name>
<dbReference type="Gene3D" id="3.40.50.300">
    <property type="entry name" value="P-loop containing nucleotide triphosphate hydrolases"/>
    <property type="match status" value="2"/>
</dbReference>
<keyword evidence="11" id="KW-0378">Hydrolase</keyword>
<dbReference type="SUPFAM" id="SSF50692">
    <property type="entry name" value="ADC-like"/>
    <property type="match status" value="1"/>
</dbReference>
<dbReference type="InterPro" id="IPR003959">
    <property type="entry name" value="ATPase_AAA_core"/>
</dbReference>
<dbReference type="Pfam" id="PF00004">
    <property type="entry name" value="AAA"/>
    <property type="match status" value="2"/>
</dbReference>
<evidence type="ECO:0000256" key="8">
    <source>
        <dbReference type="ARBA" id="ARBA00022927"/>
    </source>
</evidence>
<dbReference type="GO" id="GO:0005524">
    <property type="term" value="F:ATP binding"/>
    <property type="evidence" value="ECO:0007669"/>
    <property type="project" value="UniProtKB-UniRule"/>
</dbReference>
<dbReference type="GO" id="GO:0043001">
    <property type="term" value="P:Golgi to plasma membrane protein transport"/>
    <property type="evidence" value="ECO:0007669"/>
    <property type="project" value="TreeGrafter"/>
</dbReference>
<keyword evidence="11" id="KW-0931">ER-Golgi transport</keyword>
<comment type="subcellular location">
    <subcellularLocation>
        <location evidence="1 11">Cytoplasm</location>
    </subcellularLocation>
</comment>
<dbReference type="Gene3D" id="2.40.40.20">
    <property type="match status" value="1"/>
</dbReference>
<dbReference type="InParanoid" id="A0A168QA85"/>
<dbReference type="InterPro" id="IPR003593">
    <property type="entry name" value="AAA+_ATPase"/>
</dbReference>
<dbReference type="SMART" id="SM00382">
    <property type="entry name" value="AAA"/>
    <property type="match status" value="2"/>
</dbReference>
<dbReference type="FunFam" id="3.40.50.300:FF:000166">
    <property type="entry name" value="vesicle-fusing ATPase isoform X1"/>
    <property type="match status" value="1"/>
</dbReference>
<dbReference type="InterPro" id="IPR003960">
    <property type="entry name" value="ATPase_AAA_CS"/>
</dbReference>
<evidence type="ECO:0000313" key="14">
    <source>
        <dbReference type="Proteomes" id="UP000078561"/>
    </source>
</evidence>
<evidence type="ECO:0000256" key="10">
    <source>
        <dbReference type="ARBA" id="ARBA00068637"/>
    </source>
</evidence>
<evidence type="ECO:0000256" key="1">
    <source>
        <dbReference type="ARBA" id="ARBA00004496"/>
    </source>
</evidence>
<dbReference type="SUPFAM" id="SSF52540">
    <property type="entry name" value="P-loop containing nucleoside triphosphate hydrolases"/>
    <property type="match status" value="2"/>
</dbReference>
<dbReference type="InterPro" id="IPR039812">
    <property type="entry name" value="Vesicle-fus_ATPase"/>
</dbReference>
<keyword evidence="3 11" id="KW-0813">Transport</keyword>
<dbReference type="SUPFAM" id="SSF54585">
    <property type="entry name" value="Cdc48 domain 2-like"/>
    <property type="match status" value="1"/>
</dbReference>
<dbReference type="Gene3D" id="3.10.330.10">
    <property type="match status" value="1"/>
</dbReference>
<evidence type="ECO:0000313" key="13">
    <source>
        <dbReference type="EMBL" id="SAM04068.1"/>
    </source>
</evidence>
<accession>A0A168QA85</accession>
<evidence type="ECO:0000256" key="9">
    <source>
        <dbReference type="ARBA" id="ARBA00056429"/>
    </source>
</evidence>
<feature type="domain" description="AAA+ ATPase" evidence="12">
    <location>
        <begin position="233"/>
        <end position="380"/>
    </location>
</feature>
<evidence type="ECO:0000256" key="3">
    <source>
        <dbReference type="ARBA" id="ARBA00022448"/>
    </source>
</evidence>
<dbReference type="PROSITE" id="PS00674">
    <property type="entry name" value="AAA"/>
    <property type="match status" value="1"/>
</dbReference>
<dbReference type="AlphaFoldDB" id="A0A168QA85"/>
<keyword evidence="14" id="KW-1185">Reference proteome</keyword>